<evidence type="ECO:0000256" key="1">
    <source>
        <dbReference type="SAM" id="MobiDB-lite"/>
    </source>
</evidence>
<dbReference type="EMBL" id="MEHJ01000001">
    <property type="protein sequence ID" value="OEJ28260.1"/>
    <property type="molecule type" value="Genomic_DNA"/>
</dbReference>
<dbReference type="Proteomes" id="UP000095759">
    <property type="component" value="Unassembled WGS sequence"/>
</dbReference>
<feature type="region of interest" description="Disordered" evidence="1">
    <location>
        <begin position="1"/>
        <end position="59"/>
    </location>
</feature>
<proteinExistence type="predicted"/>
<dbReference type="OrthoDB" id="4299333at2"/>
<sequence length="59" mass="6252">MSDPRTQEPEDNGTPVPRDLPDQQAPAGEDPADEVREGPRKDERVPGAGGETTPDEPSG</sequence>
<name>A0A1E5PFE6_9ACTN</name>
<dbReference type="RefSeq" id="WP_069935584.1">
    <property type="nucleotide sequence ID" value="NZ_MEHJ01000001.1"/>
</dbReference>
<accession>A0A1E5PFE6</accession>
<evidence type="ECO:0000313" key="2">
    <source>
        <dbReference type="EMBL" id="OEJ28260.1"/>
    </source>
</evidence>
<keyword evidence="3" id="KW-1185">Reference proteome</keyword>
<dbReference type="STRING" id="285458.BGM19_05720"/>
<protein>
    <submittedName>
        <fullName evidence="2">Uncharacterized protein</fullName>
    </submittedName>
</protein>
<gene>
    <name evidence="2" type="ORF">AS594_31020</name>
</gene>
<feature type="compositionally biased region" description="Basic and acidic residues" evidence="1">
    <location>
        <begin position="33"/>
        <end position="45"/>
    </location>
</feature>
<comment type="caution">
    <text evidence="2">The sequence shown here is derived from an EMBL/GenBank/DDBJ whole genome shotgun (WGS) entry which is preliminary data.</text>
</comment>
<dbReference type="AlphaFoldDB" id="A0A1E5PFE6"/>
<organism evidence="2 3">
    <name type="scientific">Streptomyces agglomeratus</name>
    <dbReference type="NCBI Taxonomy" id="285458"/>
    <lineage>
        <taxon>Bacteria</taxon>
        <taxon>Bacillati</taxon>
        <taxon>Actinomycetota</taxon>
        <taxon>Actinomycetes</taxon>
        <taxon>Kitasatosporales</taxon>
        <taxon>Streptomycetaceae</taxon>
        <taxon>Streptomyces</taxon>
    </lineage>
</organism>
<evidence type="ECO:0000313" key="3">
    <source>
        <dbReference type="Proteomes" id="UP000095759"/>
    </source>
</evidence>
<reference evidence="2 3" key="1">
    <citation type="submission" date="2016-08" db="EMBL/GenBank/DDBJ databases">
        <title>Complete genome sequence of Streptomyces agglomeratus strain 6-3-2, a novel anti-MRSA actinomycete isolated from Wuli of Tebit, China.</title>
        <authorList>
            <person name="Chen X."/>
        </authorList>
    </citation>
    <scope>NUCLEOTIDE SEQUENCE [LARGE SCALE GENOMIC DNA]</scope>
    <source>
        <strain evidence="2 3">6-3-2</strain>
    </source>
</reference>